<name>A0A9P7KC32_9AGAR</name>
<dbReference type="Pfam" id="PF07732">
    <property type="entry name" value="Cu-oxidase_3"/>
    <property type="match status" value="1"/>
</dbReference>
<keyword evidence="9" id="KW-0186">Copper</keyword>
<feature type="signal peptide" evidence="12">
    <location>
        <begin position="1"/>
        <end position="19"/>
    </location>
</feature>
<reference evidence="16" key="2">
    <citation type="submission" date="2021-10" db="EMBL/GenBank/DDBJ databases">
        <title>Phylogenomics reveals ancestral predisposition of the termite-cultivated fungus Termitomyces towards a domesticated lifestyle.</title>
        <authorList>
            <person name="Auxier B."/>
            <person name="Grum-Grzhimaylo A."/>
            <person name="Cardenas M.E."/>
            <person name="Lodge J.D."/>
            <person name="Laessoe T."/>
            <person name="Pedersen O."/>
            <person name="Smith M.E."/>
            <person name="Kuyper T.W."/>
            <person name="Franco-Molano E.A."/>
            <person name="Baroni T.J."/>
            <person name="Aanen D.K."/>
        </authorList>
    </citation>
    <scope>NUCLEOTIDE SEQUENCE</scope>
    <source>
        <strain evidence="16">AP01</strain>
        <tissue evidence="16">Mycelium</tissue>
    </source>
</reference>
<protein>
    <recommendedName>
        <fullName evidence="5">laccase</fullName>
        <ecNumber evidence="5">1.10.3.2</ecNumber>
    </recommendedName>
</protein>
<evidence type="ECO:0000256" key="5">
    <source>
        <dbReference type="ARBA" id="ARBA00012297"/>
    </source>
</evidence>
<evidence type="ECO:0000259" key="15">
    <source>
        <dbReference type="Pfam" id="PF07732"/>
    </source>
</evidence>
<comment type="subcellular location">
    <subcellularLocation>
        <location evidence="3">Secreted</location>
    </subcellularLocation>
</comment>
<dbReference type="InterPro" id="IPR001117">
    <property type="entry name" value="Cu-oxidase_2nd"/>
</dbReference>
<evidence type="ECO:0000259" key="14">
    <source>
        <dbReference type="Pfam" id="PF07731"/>
    </source>
</evidence>
<evidence type="ECO:0000259" key="13">
    <source>
        <dbReference type="Pfam" id="PF00394"/>
    </source>
</evidence>
<dbReference type="GO" id="GO:0005576">
    <property type="term" value="C:extracellular region"/>
    <property type="evidence" value="ECO:0007669"/>
    <property type="project" value="UniProtKB-SubCell"/>
</dbReference>
<dbReference type="EC" id="1.10.3.2" evidence="5"/>
<evidence type="ECO:0000256" key="10">
    <source>
        <dbReference type="ARBA" id="ARBA00023157"/>
    </source>
</evidence>
<dbReference type="GO" id="GO:0005507">
    <property type="term" value="F:copper ion binding"/>
    <property type="evidence" value="ECO:0007669"/>
    <property type="project" value="InterPro"/>
</dbReference>
<keyword evidence="7" id="KW-0479">Metal-binding</keyword>
<dbReference type="PROSITE" id="PS00080">
    <property type="entry name" value="MULTICOPPER_OXIDASE2"/>
    <property type="match status" value="1"/>
</dbReference>
<organism evidence="16 17">
    <name type="scientific">Asterophora parasitica</name>
    <dbReference type="NCBI Taxonomy" id="117018"/>
    <lineage>
        <taxon>Eukaryota</taxon>
        <taxon>Fungi</taxon>
        <taxon>Dikarya</taxon>
        <taxon>Basidiomycota</taxon>
        <taxon>Agaricomycotina</taxon>
        <taxon>Agaricomycetes</taxon>
        <taxon>Agaricomycetidae</taxon>
        <taxon>Agaricales</taxon>
        <taxon>Tricholomatineae</taxon>
        <taxon>Lyophyllaceae</taxon>
        <taxon>Asterophora</taxon>
    </lineage>
</organism>
<dbReference type="InterPro" id="IPR033138">
    <property type="entry name" value="Cu_oxidase_CS"/>
</dbReference>
<dbReference type="Pfam" id="PF07731">
    <property type="entry name" value="Cu-oxidase_2"/>
    <property type="match status" value="1"/>
</dbReference>
<dbReference type="GO" id="GO:0052716">
    <property type="term" value="F:hydroquinone:oxygen oxidoreductase activity"/>
    <property type="evidence" value="ECO:0007669"/>
    <property type="project" value="UniProtKB-EC"/>
</dbReference>
<evidence type="ECO:0000256" key="2">
    <source>
        <dbReference type="ARBA" id="ARBA00001935"/>
    </source>
</evidence>
<keyword evidence="10" id="KW-1015">Disulfide bond</keyword>
<dbReference type="InterPro" id="IPR002355">
    <property type="entry name" value="Cu_oxidase_Cu_BS"/>
</dbReference>
<dbReference type="SUPFAM" id="SSF49503">
    <property type="entry name" value="Cupredoxins"/>
    <property type="match status" value="3"/>
</dbReference>
<evidence type="ECO:0000256" key="9">
    <source>
        <dbReference type="ARBA" id="ARBA00023008"/>
    </source>
</evidence>
<keyword evidence="8" id="KW-0560">Oxidoreductase</keyword>
<dbReference type="AlphaFoldDB" id="A0A9P7KC32"/>
<dbReference type="Proteomes" id="UP000775547">
    <property type="component" value="Unassembled WGS sequence"/>
</dbReference>
<dbReference type="InterPro" id="IPR011707">
    <property type="entry name" value="Cu-oxidase-like_N"/>
</dbReference>
<sequence>MLRISTLFTALSLLTVVQAVELGPVSDIVLSNKILNPDGRERSTVLAGGTHPGPVIRGKKGDRFQLNVKNDLTNRDMELSATIHWHGIFQNGTSPSDGAAFVTQCPIIPGRSFLYDFSVPNQAGTYWYHSHMSTQYCDGLRGAFIVEDPKDPYKNSYDFDNGLIPPPSTKEIYMFLTKRLPFIQFLKLTFVLATRFHVPAREALNERAQSTLINGRGRYSGGRAVPLSVISVQRTKRYRFRIINMACSAAFTFAIDKHTLTIIEADGEYTRPLTVDSLEIFAGQRYSVIFTADQAVGNYWLRANPDRGNPGYDGGRNQAILRYIGAPAADPTTVLNVKNPLKEQDLHALVDARPPGNPRVGGADVNINLVQSFNDTLLRFQINGEVFEPPTVPVLLQILNGTRKPQELLPKGAVIPLPRNQVIEVSMPALPSTRNGPHPFHLHGHTFWVVRSGDNDTYNYVNPVRRDTVSTGLQTTAPNTTIRFVTDNSGPWFLHCHIDWHLELGLAVVFAEDIPGIAQTKTTAQWKELCPLYEAWKSKQGVQ</sequence>
<evidence type="ECO:0000256" key="4">
    <source>
        <dbReference type="ARBA" id="ARBA00010609"/>
    </source>
</evidence>
<reference evidence="16" key="1">
    <citation type="submission" date="2020-07" db="EMBL/GenBank/DDBJ databases">
        <authorList>
            <person name="Nieuwenhuis M."/>
            <person name="Van De Peppel L.J.J."/>
        </authorList>
    </citation>
    <scope>NUCLEOTIDE SEQUENCE</scope>
    <source>
        <strain evidence="16">AP01</strain>
        <tissue evidence="16">Mycelium</tissue>
    </source>
</reference>
<dbReference type="InterPro" id="IPR008972">
    <property type="entry name" value="Cupredoxin"/>
</dbReference>
<feature type="domain" description="Plastocyanin-like" evidence="15">
    <location>
        <begin position="35"/>
        <end position="150"/>
    </location>
</feature>
<evidence type="ECO:0000256" key="12">
    <source>
        <dbReference type="SAM" id="SignalP"/>
    </source>
</evidence>
<dbReference type="CDD" id="cd13903">
    <property type="entry name" value="CuRO_3_Tv-LCC_like"/>
    <property type="match status" value="1"/>
</dbReference>
<evidence type="ECO:0000313" key="17">
    <source>
        <dbReference type="Proteomes" id="UP000775547"/>
    </source>
</evidence>
<dbReference type="EMBL" id="JABCKV010000098">
    <property type="protein sequence ID" value="KAG5643724.1"/>
    <property type="molecule type" value="Genomic_DNA"/>
</dbReference>
<feature type="domain" description="Plastocyanin-like" evidence="13">
    <location>
        <begin position="207"/>
        <end position="326"/>
    </location>
</feature>
<evidence type="ECO:0000256" key="11">
    <source>
        <dbReference type="ARBA" id="ARBA00023180"/>
    </source>
</evidence>
<dbReference type="PROSITE" id="PS00079">
    <property type="entry name" value="MULTICOPPER_OXIDASE1"/>
    <property type="match status" value="1"/>
</dbReference>
<proteinExistence type="inferred from homology"/>
<evidence type="ECO:0000256" key="7">
    <source>
        <dbReference type="ARBA" id="ARBA00022723"/>
    </source>
</evidence>
<feature type="chain" id="PRO_5040321413" description="laccase" evidence="12">
    <location>
        <begin position="20"/>
        <end position="543"/>
    </location>
</feature>
<gene>
    <name evidence="16" type="ORF">DXG03_009713</name>
</gene>
<dbReference type="InterPro" id="IPR011706">
    <property type="entry name" value="Cu-oxidase_C"/>
</dbReference>
<comment type="similarity">
    <text evidence="4">Belongs to the multicopper oxidase family.</text>
</comment>
<keyword evidence="6" id="KW-0964">Secreted</keyword>
<dbReference type="FunFam" id="2.60.40.420:FF:000045">
    <property type="entry name" value="Laccase 2"/>
    <property type="match status" value="1"/>
</dbReference>
<dbReference type="Pfam" id="PF00394">
    <property type="entry name" value="Cu-oxidase"/>
    <property type="match status" value="1"/>
</dbReference>
<keyword evidence="12" id="KW-0732">Signal</keyword>
<comment type="cofactor">
    <cofactor evidence="2">
        <name>Cu cation</name>
        <dbReference type="ChEBI" id="CHEBI:23378"/>
    </cofactor>
</comment>
<comment type="caution">
    <text evidence="16">The sequence shown here is derived from an EMBL/GenBank/DDBJ whole genome shotgun (WGS) entry which is preliminary data.</text>
</comment>
<dbReference type="PANTHER" id="PTHR11709">
    <property type="entry name" value="MULTI-COPPER OXIDASE"/>
    <property type="match status" value="1"/>
</dbReference>
<keyword evidence="11" id="KW-0325">Glycoprotein</keyword>
<evidence type="ECO:0000313" key="16">
    <source>
        <dbReference type="EMBL" id="KAG5643724.1"/>
    </source>
</evidence>
<comment type="catalytic activity">
    <reaction evidence="1">
        <text>4 hydroquinone + O2 = 4 benzosemiquinone + 2 H2O</text>
        <dbReference type="Rhea" id="RHEA:11276"/>
        <dbReference type="ChEBI" id="CHEBI:15377"/>
        <dbReference type="ChEBI" id="CHEBI:15379"/>
        <dbReference type="ChEBI" id="CHEBI:17594"/>
        <dbReference type="ChEBI" id="CHEBI:17977"/>
        <dbReference type="EC" id="1.10.3.2"/>
    </reaction>
</comment>
<evidence type="ECO:0000256" key="8">
    <source>
        <dbReference type="ARBA" id="ARBA00023002"/>
    </source>
</evidence>
<dbReference type="OrthoDB" id="2121828at2759"/>
<dbReference type="PANTHER" id="PTHR11709:SF394">
    <property type="entry name" value="FI03373P-RELATED"/>
    <property type="match status" value="1"/>
</dbReference>
<keyword evidence="17" id="KW-1185">Reference proteome</keyword>
<feature type="domain" description="Plastocyanin-like" evidence="14">
    <location>
        <begin position="389"/>
        <end position="513"/>
    </location>
</feature>
<evidence type="ECO:0000256" key="1">
    <source>
        <dbReference type="ARBA" id="ARBA00000349"/>
    </source>
</evidence>
<dbReference type="Gene3D" id="2.60.40.420">
    <property type="entry name" value="Cupredoxins - blue copper proteins"/>
    <property type="match status" value="3"/>
</dbReference>
<dbReference type="InterPro" id="IPR045087">
    <property type="entry name" value="Cu-oxidase_fam"/>
</dbReference>
<evidence type="ECO:0000256" key="6">
    <source>
        <dbReference type="ARBA" id="ARBA00022525"/>
    </source>
</evidence>
<accession>A0A9P7KC32</accession>
<evidence type="ECO:0000256" key="3">
    <source>
        <dbReference type="ARBA" id="ARBA00004613"/>
    </source>
</evidence>